<name>A0A1I1E1L1_BREAD</name>
<dbReference type="OrthoDB" id="20888at2"/>
<keyword evidence="3" id="KW-0808">Transferase</keyword>
<keyword evidence="1 3" id="KW-0315">Glutamine amidotransferase</keyword>
<dbReference type="GO" id="GO:0004359">
    <property type="term" value="F:glutaminase activity"/>
    <property type="evidence" value="ECO:0007669"/>
    <property type="project" value="InterPro"/>
</dbReference>
<dbReference type="Gene3D" id="3.40.50.880">
    <property type="match status" value="1"/>
</dbReference>
<dbReference type="Pfam" id="PF09825">
    <property type="entry name" value="BPL_N"/>
    <property type="match status" value="1"/>
</dbReference>
<dbReference type="PANTHER" id="PTHR31559">
    <property type="entry name" value="PYRIDOXAL 5'-PHOSPHATE SYNTHASE SUBUNIT SNO"/>
    <property type="match status" value="1"/>
</dbReference>
<dbReference type="SUPFAM" id="SSF52317">
    <property type="entry name" value="Class I glutamine amidotransferase-like"/>
    <property type="match status" value="2"/>
</dbReference>
<reference evidence="4" key="1">
    <citation type="submission" date="2016-10" db="EMBL/GenBank/DDBJ databases">
        <authorList>
            <person name="Varghese N."/>
            <person name="Submissions S."/>
        </authorList>
    </citation>
    <scope>NUCLEOTIDE SEQUENCE [LARGE SCALE GENOMIC DNA]</scope>
    <source>
        <strain evidence="4">ATCC 43811</strain>
    </source>
</reference>
<dbReference type="RefSeq" id="WP_159428169.1">
    <property type="nucleotide sequence ID" value="NZ_FOKY01000004.1"/>
</dbReference>
<dbReference type="InterPro" id="IPR019197">
    <property type="entry name" value="Biotin-prot_ligase_N"/>
</dbReference>
<protein>
    <submittedName>
        <fullName evidence="3">Uncharacterized conserved protein, conains N-terminal glutamine amidotransferase (GATase1)-like domain</fullName>
    </submittedName>
</protein>
<evidence type="ECO:0000313" key="4">
    <source>
        <dbReference type="Proteomes" id="UP000240042"/>
    </source>
</evidence>
<dbReference type="InterPro" id="IPR002161">
    <property type="entry name" value="PdxT/SNO"/>
</dbReference>
<dbReference type="GO" id="GO:0016740">
    <property type="term" value="F:transferase activity"/>
    <property type="evidence" value="ECO:0007669"/>
    <property type="project" value="UniProtKB-KW"/>
</dbReference>
<dbReference type="AlphaFoldDB" id="A0A1I1E1L1"/>
<dbReference type="GO" id="GO:0005829">
    <property type="term" value="C:cytosol"/>
    <property type="evidence" value="ECO:0007669"/>
    <property type="project" value="TreeGrafter"/>
</dbReference>
<evidence type="ECO:0000259" key="2">
    <source>
        <dbReference type="Pfam" id="PF09825"/>
    </source>
</evidence>
<dbReference type="InterPro" id="IPR029062">
    <property type="entry name" value="Class_I_gatase-like"/>
</dbReference>
<gene>
    <name evidence="3" type="ORF">SAMN02745150_00804</name>
</gene>
<dbReference type="PANTHER" id="PTHR31559:SF0">
    <property type="entry name" value="PYRIDOXAL 5'-PHOSPHATE SYNTHASE SUBUNIT SNO1-RELATED"/>
    <property type="match status" value="1"/>
</dbReference>
<dbReference type="GO" id="GO:0042823">
    <property type="term" value="P:pyridoxal phosphate biosynthetic process"/>
    <property type="evidence" value="ECO:0007669"/>
    <property type="project" value="InterPro"/>
</dbReference>
<sequence>MERKILIYGDEGTSILGVHSFQIACSEILKLPCEIVDSNYIVSQDWYHHYALIIPGGEDIPYCSKLNGIANTKIKEYVRNGGFYLGICAGAYYASKTIEFTGESYQVFQERELAFFEGVARGSLLELTGGYHFSECSRSKAIVNIRFLDKIIPCFYHGGPYFDGAAADQILGYFLDLRPAIIHKNYGNGSYLLSAVHFENQLIPYRKFLQESSLECIDILKENLICFYLAHKSTFIIWEFIANIMISQQTVEFT</sequence>
<evidence type="ECO:0000313" key="3">
    <source>
        <dbReference type="EMBL" id="SFB78743.1"/>
    </source>
</evidence>
<dbReference type="GO" id="GO:1903600">
    <property type="term" value="C:glutaminase complex"/>
    <property type="evidence" value="ECO:0007669"/>
    <property type="project" value="TreeGrafter"/>
</dbReference>
<evidence type="ECO:0000256" key="1">
    <source>
        <dbReference type="ARBA" id="ARBA00022962"/>
    </source>
</evidence>
<organism evidence="3 4">
    <name type="scientific">Brevinema andersonii</name>
    <dbReference type="NCBI Taxonomy" id="34097"/>
    <lineage>
        <taxon>Bacteria</taxon>
        <taxon>Pseudomonadati</taxon>
        <taxon>Spirochaetota</taxon>
        <taxon>Spirochaetia</taxon>
        <taxon>Brevinematales</taxon>
        <taxon>Brevinemataceae</taxon>
        <taxon>Brevinema</taxon>
    </lineage>
</organism>
<accession>A0A1I1E1L1</accession>
<feature type="domain" description="Biotin-protein ligase N-terminal" evidence="2">
    <location>
        <begin position="4"/>
        <end position="202"/>
    </location>
</feature>
<dbReference type="CDD" id="cd03144">
    <property type="entry name" value="GATase1_ScBLP_like"/>
    <property type="match status" value="1"/>
</dbReference>
<proteinExistence type="predicted"/>
<dbReference type="GO" id="GO:0008614">
    <property type="term" value="P:pyridoxine metabolic process"/>
    <property type="evidence" value="ECO:0007669"/>
    <property type="project" value="TreeGrafter"/>
</dbReference>
<keyword evidence="4" id="KW-1185">Reference proteome</keyword>
<dbReference type="Proteomes" id="UP000240042">
    <property type="component" value="Unassembled WGS sequence"/>
</dbReference>
<dbReference type="EMBL" id="FOKY01000004">
    <property type="protein sequence ID" value="SFB78743.1"/>
    <property type="molecule type" value="Genomic_DNA"/>
</dbReference>